<dbReference type="SUPFAM" id="SSF56801">
    <property type="entry name" value="Acetyl-CoA synthetase-like"/>
    <property type="match status" value="1"/>
</dbReference>
<dbReference type="OrthoDB" id="8870348at2"/>
<evidence type="ECO:0000259" key="1">
    <source>
        <dbReference type="Pfam" id="PF00501"/>
    </source>
</evidence>
<dbReference type="PANTHER" id="PTHR43201">
    <property type="entry name" value="ACYL-COA SYNTHETASE"/>
    <property type="match status" value="1"/>
</dbReference>
<dbReference type="GO" id="GO:0006631">
    <property type="term" value="P:fatty acid metabolic process"/>
    <property type="evidence" value="ECO:0007669"/>
    <property type="project" value="TreeGrafter"/>
</dbReference>
<organism evidence="2 3">
    <name type="scientific">Seonamhaeicola maritimus</name>
    <dbReference type="NCBI Taxonomy" id="2591822"/>
    <lineage>
        <taxon>Bacteria</taxon>
        <taxon>Pseudomonadati</taxon>
        <taxon>Bacteroidota</taxon>
        <taxon>Flavobacteriia</taxon>
        <taxon>Flavobacteriales</taxon>
        <taxon>Flavobacteriaceae</taxon>
    </lineage>
</organism>
<feature type="domain" description="AMP-dependent synthetase/ligase" evidence="1">
    <location>
        <begin position="60"/>
        <end position="207"/>
    </location>
</feature>
<dbReference type="GO" id="GO:0031956">
    <property type="term" value="F:medium-chain fatty acid-CoA ligase activity"/>
    <property type="evidence" value="ECO:0007669"/>
    <property type="project" value="TreeGrafter"/>
</dbReference>
<dbReference type="InterPro" id="IPR045851">
    <property type="entry name" value="AMP-bd_C_sf"/>
</dbReference>
<reference evidence="2 3" key="1">
    <citation type="submission" date="2019-08" db="EMBL/GenBank/DDBJ databases">
        <title>Seonamhaeicola sediminis sp. nov., isolated from marine sediment.</title>
        <authorList>
            <person name="Cao W.R."/>
        </authorList>
    </citation>
    <scope>NUCLEOTIDE SEQUENCE [LARGE SCALE GENOMIC DNA]</scope>
    <source>
        <strain evidence="2 3">1505</strain>
    </source>
</reference>
<gene>
    <name evidence="2" type="ORF">FUA22_07380</name>
</gene>
<keyword evidence="3" id="KW-1185">Reference proteome</keyword>
<dbReference type="Proteomes" id="UP000321080">
    <property type="component" value="Unassembled WGS sequence"/>
</dbReference>
<sequence>MIPSYNKVHNRFKLNGIHYTYEDLMEVAYSYVKEGESYQQDLGNFLLDWLDQNESITVKTSGSTGTPKFIQVNKQAMVNSAIATGDFFHLNPGDKALHCIPATFIAGRMMLVRSIILGLEVDIIEPSATPVFDSTKDYDFCAMVPMQLRNSIERCHNIKTIIVGGAAVSGAILKQIKSFPSIVYATYGMTETVTHIALKKLNNIGRPHDLHYKILPNIQISQDDRGCLIIDAPYLNDEKIVTNDIVKLYSKTEFEWLGRYDNMINSGGVKVFPEQIEKKLRGVIDQRFFIGSIPDETLGEKVVLVIQGDTSQIDTAAFDSLEKFEKPKAVHSVKKFVETGSGKIQRRETLELLK</sequence>
<dbReference type="PANTHER" id="PTHR43201:SF32">
    <property type="entry name" value="2-SUCCINYLBENZOATE--COA LIGASE, CHLOROPLASTIC_PEROXISOMAL"/>
    <property type="match status" value="1"/>
</dbReference>
<accession>A0A5C7GN29</accession>
<dbReference type="RefSeq" id="WP_147767249.1">
    <property type="nucleotide sequence ID" value="NZ_CANNCE010000005.1"/>
</dbReference>
<dbReference type="Gene3D" id="3.40.50.12780">
    <property type="entry name" value="N-terminal domain of ligase-like"/>
    <property type="match status" value="1"/>
</dbReference>
<protein>
    <submittedName>
        <fullName evidence="2">AMP-binding protein</fullName>
    </submittedName>
</protein>
<dbReference type="InterPro" id="IPR000873">
    <property type="entry name" value="AMP-dep_synth/lig_dom"/>
</dbReference>
<name>A0A5C7GN29_9FLAO</name>
<evidence type="ECO:0000313" key="2">
    <source>
        <dbReference type="EMBL" id="TXG39680.1"/>
    </source>
</evidence>
<evidence type="ECO:0000313" key="3">
    <source>
        <dbReference type="Proteomes" id="UP000321080"/>
    </source>
</evidence>
<dbReference type="AlphaFoldDB" id="A0A5C7GN29"/>
<dbReference type="EMBL" id="VRKQ01000008">
    <property type="protein sequence ID" value="TXG39680.1"/>
    <property type="molecule type" value="Genomic_DNA"/>
</dbReference>
<comment type="caution">
    <text evidence="2">The sequence shown here is derived from an EMBL/GenBank/DDBJ whole genome shotgun (WGS) entry which is preliminary data.</text>
</comment>
<dbReference type="InterPro" id="IPR042099">
    <property type="entry name" value="ANL_N_sf"/>
</dbReference>
<dbReference type="Pfam" id="PF00501">
    <property type="entry name" value="AMP-binding"/>
    <property type="match status" value="1"/>
</dbReference>
<proteinExistence type="predicted"/>
<dbReference type="Gene3D" id="3.30.300.30">
    <property type="match status" value="1"/>
</dbReference>